<evidence type="ECO:0000256" key="6">
    <source>
        <dbReference type="SAM" id="SignalP"/>
    </source>
</evidence>
<dbReference type="SMART" id="SM00237">
    <property type="entry name" value="Calx_beta"/>
    <property type="match status" value="3"/>
</dbReference>
<keyword evidence="9" id="KW-1185">Reference proteome</keyword>
<dbReference type="PANTHER" id="PTHR11878:SF65">
    <property type="entry name" value="NA_CA-EXCHANGE PROTEIN, ISOFORM G"/>
    <property type="match status" value="1"/>
</dbReference>
<proteinExistence type="predicted"/>
<evidence type="ECO:0000313" key="9">
    <source>
        <dbReference type="Proteomes" id="UP000623419"/>
    </source>
</evidence>
<protein>
    <recommendedName>
        <fullName evidence="7">Calx-beta domain-containing protein</fullName>
    </recommendedName>
</protein>
<dbReference type="Pfam" id="PF17963">
    <property type="entry name" value="Big_9"/>
    <property type="match status" value="1"/>
</dbReference>
<evidence type="ECO:0000256" key="3">
    <source>
        <dbReference type="ARBA" id="ARBA00022837"/>
    </source>
</evidence>
<feature type="compositionally biased region" description="Basic and acidic residues" evidence="5">
    <location>
        <begin position="156"/>
        <end position="169"/>
    </location>
</feature>
<dbReference type="Gene3D" id="2.60.40.2030">
    <property type="match status" value="3"/>
</dbReference>
<keyword evidence="4" id="KW-0406">Ion transport</keyword>
<evidence type="ECO:0000256" key="5">
    <source>
        <dbReference type="SAM" id="MobiDB-lite"/>
    </source>
</evidence>
<evidence type="ECO:0000256" key="1">
    <source>
        <dbReference type="ARBA" id="ARBA00022729"/>
    </source>
</evidence>
<sequence>MRLALLCLALIATSPLAAAAVVFEQGPIQPAIEKTAAPGAAAGTPVHVDQAQLAAARQGDVVWLPGSADRAVPATVRQVRHRDDGTLVWTAAVQTGAGEQTATLVVKDGHAFGWIPQAKGPALRLETRHGTSRILEDEEIARPTGPDVLLPPEPTPAERDLRKRQEATKAEGTPRLDVLVAYQASLVEVWGSVVAVQTRIAYLESITNQAYVDTGMDLEIRVVATHLVDFPADADNSDALYAITNDSSLAIKEEIDRVRVQYGADLVKLMRNFDRVNQTSCGVGWLGGYHGNPFVLRYGFSVTADKGFGTDGCGEWTFSHELGHNQGAHHDFDTAAGDYGAFEYSRGYRQTLPDNTGFATIMAYSTGPQNRLGLFSTPDLSDCLGQPCGIADEADNGRGIAETAALVAGLMPEATAGALPTLSLDDILVTEGNSGQRTARFTLQLSAAAAGPVSVSLATASASATHTDYVPRSFSILIPAGQTAVPLDVGVRGDTLVEPDEVFALNILSASGAGIAKGQGVATILSDDPVPTLSIPDFSIEEGDDGIREAVLTATLSHPSNQPVRFDAETGSSSASASQDFVYASFQGLEIPAGATSMQFSVTVIGDSIDEGDESFYVALGGLTGARVDDSIVWVTILDDDSASEPARPLLSVESLSVVEGNLGLQPANVRVFLDAAADQDVGFSLLAQGVTATAGVDFDAAGLSGLEIPAGQLEVQVPLLVNGDTLDEADETLLLRLGNVVGATPSADAALVTLLDDDGSAQTSPLVARDDRVVLLENAAATTIEVLANDVFAAAALQGGSLAIVEQPVHGSVQVDTNGTSGTVADDSLVYTPPANAFVEDMLAYRLCEAGGRCSEGLVQVLVRPALDVQVDSETGTGFIDVPLAGLRAWPNLRIEGRGFVAAMGELVALEADPTPETPWDGQGTQAFNYLISYPSFPGSGDPFFRDHRDFAQVQGLQGADVDVYMGLDDNGNGRPDPEETRCTAAMGDSLERCEQGVRVELNDDVGAWVLVHNRGAAPVEAVLHRATVIQARPFAQDDGFVATGPGVVPAGEAFASRVSWNLPGMVEGQATIGLVALEDRGTGALAYFPVRIDRTQDQPGPGLVLLDGRASSRAIGAGMADEQLFIDLPQGVSSLQLSIQGGPVDVYLAQAAPDNGSALIAPAPARGQARHVFPGVAFDTINLGEADLAPGRWYVTLVNTSGETRQVDVSATHQAQAAEMPRGSFFNPDRSGHGLFLYPAGSSVAGLWYTYFQDGTPTWYYLQGTGPGTTGQWRSPLYRAAWNGSSNELTVVGHASATLTEGGLIFSYRLDGETGSEAFQPLGQGCPTLAGNELDASSHWFDPARAGTGYSVQMFPDYEFYAAFVYDGRGVPRFLTSEAPSFLGADATMPLEQLAGFCPLCERNGAPARTDIGTLRRRFDATGLVQMQLDAIYGGGVPGTWTGNDLVQPLGGPGTTQGCAVP</sequence>
<evidence type="ECO:0000256" key="2">
    <source>
        <dbReference type="ARBA" id="ARBA00022737"/>
    </source>
</evidence>
<evidence type="ECO:0000313" key="8">
    <source>
        <dbReference type="EMBL" id="GGA87975.1"/>
    </source>
</evidence>
<keyword evidence="3" id="KW-0106">Calcium</keyword>
<feature type="signal peptide" evidence="6">
    <location>
        <begin position="1"/>
        <end position="19"/>
    </location>
</feature>
<keyword evidence="2" id="KW-0677">Repeat</keyword>
<feature type="domain" description="Calx-beta" evidence="7">
    <location>
        <begin position="418"/>
        <end position="508"/>
    </location>
</feature>
<dbReference type="Gene3D" id="3.40.390.10">
    <property type="entry name" value="Collagenase (Catalytic Domain)"/>
    <property type="match status" value="1"/>
</dbReference>
<dbReference type="Pfam" id="PF13583">
    <property type="entry name" value="Reprolysin_4"/>
    <property type="match status" value="1"/>
</dbReference>
<dbReference type="Proteomes" id="UP000623419">
    <property type="component" value="Unassembled WGS sequence"/>
</dbReference>
<feature type="domain" description="Calx-beta" evidence="7">
    <location>
        <begin position="633"/>
        <end position="739"/>
    </location>
</feature>
<dbReference type="InterPro" id="IPR003644">
    <property type="entry name" value="Calx_beta"/>
</dbReference>
<dbReference type="EMBL" id="BMKC01000004">
    <property type="protein sequence ID" value="GGA87975.1"/>
    <property type="molecule type" value="Genomic_DNA"/>
</dbReference>
<feature type="chain" id="PRO_5045358557" description="Calx-beta domain-containing protein" evidence="6">
    <location>
        <begin position="20"/>
        <end position="1464"/>
    </location>
</feature>
<reference evidence="9" key="1">
    <citation type="journal article" date="2019" name="Int. J. Syst. Evol. Microbiol.">
        <title>The Global Catalogue of Microorganisms (GCM) 10K type strain sequencing project: providing services to taxonomists for standard genome sequencing and annotation.</title>
        <authorList>
            <consortium name="The Broad Institute Genomics Platform"/>
            <consortium name="The Broad Institute Genome Sequencing Center for Infectious Disease"/>
            <person name="Wu L."/>
            <person name="Ma J."/>
        </authorList>
    </citation>
    <scope>NUCLEOTIDE SEQUENCE [LARGE SCALE GENOMIC DNA]</scope>
    <source>
        <strain evidence="9">CGMCC 1.15905</strain>
    </source>
</reference>
<comment type="caution">
    <text evidence="8">The sequence shown here is derived from an EMBL/GenBank/DDBJ whole genome shotgun (WGS) entry which is preliminary data.</text>
</comment>
<dbReference type="InterPro" id="IPR038081">
    <property type="entry name" value="CalX-like_sf"/>
</dbReference>
<evidence type="ECO:0000256" key="4">
    <source>
        <dbReference type="ARBA" id="ARBA00023065"/>
    </source>
</evidence>
<keyword evidence="1 6" id="KW-0732">Signal</keyword>
<feature type="domain" description="Calx-beta" evidence="7">
    <location>
        <begin position="520"/>
        <end position="621"/>
    </location>
</feature>
<dbReference type="SUPFAM" id="SSF55486">
    <property type="entry name" value="Metalloproteases ('zincins'), catalytic domain"/>
    <property type="match status" value="1"/>
</dbReference>
<accession>A0ABQ1HS97</accession>
<dbReference type="InterPro" id="IPR051171">
    <property type="entry name" value="CaCA"/>
</dbReference>
<feature type="region of interest" description="Disordered" evidence="5">
    <location>
        <begin position="136"/>
        <end position="169"/>
    </location>
</feature>
<dbReference type="PANTHER" id="PTHR11878">
    <property type="entry name" value="SODIUM/CALCIUM EXCHANGER"/>
    <property type="match status" value="1"/>
</dbReference>
<dbReference type="InterPro" id="IPR024079">
    <property type="entry name" value="MetalloPept_cat_dom_sf"/>
</dbReference>
<dbReference type="RefSeq" id="WP_188665770.1">
    <property type="nucleotide sequence ID" value="NZ_BMKC01000004.1"/>
</dbReference>
<organism evidence="8 9">
    <name type="scientific">Arenimonas soli</name>
    <dbReference type="NCBI Taxonomy" id="2269504"/>
    <lineage>
        <taxon>Bacteria</taxon>
        <taxon>Pseudomonadati</taxon>
        <taxon>Pseudomonadota</taxon>
        <taxon>Gammaproteobacteria</taxon>
        <taxon>Lysobacterales</taxon>
        <taxon>Lysobacteraceae</taxon>
        <taxon>Arenimonas</taxon>
    </lineage>
</organism>
<name>A0ABQ1HS97_9GAMM</name>
<evidence type="ECO:0000259" key="7">
    <source>
        <dbReference type="SMART" id="SM00237"/>
    </source>
</evidence>
<dbReference type="Pfam" id="PF03160">
    <property type="entry name" value="Calx-beta"/>
    <property type="match status" value="3"/>
</dbReference>
<gene>
    <name evidence="8" type="ORF">GCM10011521_28010</name>
</gene>
<keyword evidence="4" id="KW-0813">Transport</keyword>
<dbReference type="SUPFAM" id="SSF141072">
    <property type="entry name" value="CalX-like"/>
    <property type="match status" value="3"/>
</dbReference>